<keyword evidence="5" id="KW-0378">Hydrolase</keyword>
<keyword evidence="6" id="KW-1185">Reference proteome</keyword>
<dbReference type="Gene3D" id="3.40.50.1000">
    <property type="entry name" value="HAD superfamily/HAD-like"/>
    <property type="match status" value="1"/>
</dbReference>
<dbReference type="GO" id="GO:0016787">
    <property type="term" value="F:hydrolase activity"/>
    <property type="evidence" value="ECO:0007669"/>
    <property type="project" value="UniProtKB-KW"/>
</dbReference>
<proteinExistence type="inferred from homology"/>
<dbReference type="Proteomes" id="UP000019028">
    <property type="component" value="Plasmid pHS1"/>
</dbReference>
<dbReference type="HOGENOM" id="CLU_045011_13_2_6"/>
<organism evidence="5 6">
    <name type="scientific">Sodalis praecaptivus</name>
    <dbReference type="NCBI Taxonomy" id="1239307"/>
    <lineage>
        <taxon>Bacteria</taxon>
        <taxon>Pseudomonadati</taxon>
        <taxon>Pseudomonadota</taxon>
        <taxon>Gammaproteobacteria</taxon>
        <taxon>Enterobacterales</taxon>
        <taxon>Bruguierivoracaceae</taxon>
        <taxon>Sodalis</taxon>
    </lineage>
</organism>
<dbReference type="AlphaFoldDB" id="W0I418"/>
<dbReference type="InterPro" id="IPR006439">
    <property type="entry name" value="HAD-SF_hydro_IA"/>
</dbReference>
<keyword evidence="3" id="KW-0479">Metal-binding</keyword>
<dbReference type="PANTHER" id="PTHR46193">
    <property type="entry name" value="6-PHOSPHOGLUCONATE PHOSPHATASE"/>
    <property type="match status" value="1"/>
</dbReference>
<name>W0I418_9GAMM</name>
<dbReference type="NCBIfam" id="TIGR01509">
    <property type="entry name" value="HAD-SF-IA-v3"/>
    <property type="match status" value="1"/>
</dbReference>
<geneLocation type="plasmid" evidence="5 6">
    <name>pHS1</name>
</geneLocation>
<dbReference type="InterPro" id="IPR036412">
    <property type="entry name" value="HAD-like_sf"/>
</dbReference>
<accession>W0I418</accession>
<comment type="cofactor">
    <cofactor evidence="1">
        <name>Mg(2+)</name>
        <dbReference type="ChEBI" id="CHEBI:18420"/>
    </cofactor>
</comment>
<evidence type="ECO:0000313" key="6">
    <source>
        <dbReference type="Proteomes" id="UP000019028"/>
    </source>
</evidence>
<evidence type="ECO:0000256" key="3">
    <source>
        <dbReference type="ARBA" id="ARBA00022723"/>
    </source>
</evidence>
<dbReference type="InterPro" id="IPR023198">
    <property type="entry name" value="PGP-like_dom2"/>
</dbReference>
<dbReference type="CDD" id="cd07526">
    <property type="entry name" value="HAD_BPGM_like"/>
    <property type="match status" value="1"/>
</dbReference>
<dbReference type="InterPro" id="IPR023214">
    <property type="entry name" value="HAD_sf"/>
</dbReference>
<dbReference type="PATRIC" id="fig|1239307.3.peg.4705"/>
<dbReference type="SFLD" id="SFLDG01129">
    <property type="entry name" value="C1.5:_HAD__Beta-PGM__Phosphata"/>
    <property type="match status" value="1"/>
</dbReference>
<evidence type="ECO:0000256" key="1">
    <source>
        <dbReference type="ARBA" id="ARBA00001946"/>
    </source>
</evidence>
<dbReference type="PANTHER" id="PTHR46193:SF10">
    <property type="entry name" value="6-PHOSPHOGLUCONATE PHOSPHATASE"/>
    <property type="match status" value="1"/>
</dbReference>
<gene>
    <name evidence="5" type="ORF">Sant_P0169</name>
</gene>
<dbReference type="InterPro" id="IPR051600">
    <property type="entry name" value="Beta-PGM-like"/>
</dbReference>
<dbReference type="RefSeq" id="WP_025424342.1">
    <property type="nucleotide sequence ID" value="NZ_CP006570.1"/>
</dbReference>
<dbReference type="Gene3D" id="1.10.150.240">
    <property type="entry name" value="Putative phosphatase, domain 2"/>
    <property type="match status" value="1"/>
</dbReference>
<keyword evidence="5" id="KW-0614">Plasmid</keyword>
<evidence type="ECO:0000256" key="4">
    <source>
        <dbReference type="ARBA" id="ARBA00022842"/>
    </source>
</evidence>
<dbReference type="Pfam" id="PF13419">
    <property type="entry name" value="HAD_2"/>
    <property type="match status" value="1"/>
</dbReference>
<evidence type="ECO:0000313" key="5">
    <source>
        <dbReference type="EMBL" id="AHF79215.1"/>
    </source>
</evidence>
<dbReference type="SFLD" id="SFLDS00003">
    <property type="entry name" value="Haloacid_Dehalogenase"/>
    <property type="match status" value="1"/>
</dbReference>
<sequence length="232" mass="25184">MNNRVDLIIFDCDGVLVDSEIIGIQLTIALLQEYGVDIGFDEFTREFSGLAWDDLLTKVQIEKGVDIPASISQRFYPLLMATFSEKLTRIAGTYEVISTILTPKCVCSNSSSEQLEFMLSRVGLKSLFSPHIFSAVDLGPGRAKPQPDIFLHAANVLNVLPENTLVVEDSVHGVTAAKKAGMYVIGFTGGAHTTPHHQARLTSAGADVVINAMSLLTEEIERYRLGAGKAIS</sequence>
<protein>
    <submittedName>
        <fullName evidence="5">Hydrolase phosphatase protein</fullName>
    </submittedName>
</protein>
<keyword evidence="4" id="KW-0460">Magnesium</keyword>
<comment type="similarity">
    <text evidence="2">Belongs to the HAD-like hydrolase superfamily. CbbY/CbbZ/Gph/YieH family.</text>
</comment>
<dbReference type="SUPFAM" id="SSF56784">
    <property type="entry name" value="HAD-like"/>
    <property type="match status" value="1"/>
</dbReference>
<reference evidence="5 6" key="1">
    <citation type="journal article" date="2014" name="Genome Biol. Evol.">
        <title>Genome degeneration and adaptation in a nascent stage of symbiosis.</title>
        <authorList>
            <person name="Oakeson K.F."/>
            <person name="Gil R."/>
            <person name="Clayton A.L."/>
            <person name="Dunn D.M."/>
            <person name="von Niederhausern A.C."/>
            <person name="Hamil C."/>
            <person name="Aoyagi A."/>
            <person name="Duval B."/>
            <person name="Baca A."/>
            <person name="Silva F.J."/>
            <person name="Vallier A."/>
            <person name="Jackson D.G."/>
            <person name="Latorre A."/>
            <person name="Weiss R.B."/>
            <person name="Heddi A."/>
            <person name="Moya A."/>
            <person name="Dale C."/>
        </authorList>
    </citation>
    <scope>NUCLEOTIDE SEQUENCE [LARGE SCALE GENOMIC DNA]</scope>
    <source>
        <strain evidence="5 6">HS1</strain>
        <plasmid evidence="6">Plasmid pHS1</plasmid>
    </source>
</reference>
<dbReference type="EMBL" id="CP006570">
    <property type="protein sequence ID" value="AHF79215.1"/>
    <property type="molecule type" value="Genomic_DNA"/>
</dbReference>
<evidence type="ECO:0000256" key="2">
    <source>
        <dbReference type="ARBA" id="ARBA00006171"/>
    </source>
</evidence>
<dbReference type="KEGG" id="sod:Sant_P0169"/>
<dbReference type="OrthoDB" id="9800058at2"/>
<dbReference type="InterPro" id="IPR041492">
    <property type="entry name" value="HAD_2"/>
</dbReference>
<dbReference type="GO" id="GO:0046872">
    <property type="term" value="F:metal ion binding"/>
    <property type="evidence" value="ECO:0007669"/>
    <property type="project" value="UniProtKB-KW"/>
</dbReference>